<feature type="binding site" description="axial binding residue" evidence="13">
    <location>
        <position position="470"/>
    </location>
    <ligand>
        <name>heme</name>
        <dbReference type="ChEBI" id="CHEBI:30413"/>
    </ligand>
    <ligandPart>
        <name>Fe</name>
        <dbReference type="ChEBI" id="CHEBI:18248"/>
    </ligandPart>
</feature>
<keyword evidence="12" id="KW-0472">Membrane</keyword>
<dbReference type="GO" id="GO:0016705">
    <property type="term" value="F:oxidoreductase activity, acting on paired donors, with incorporation or reduction of molecular oxygen"/>
    <property type="evidence" value="ECO:0007669"/>
    <property type="project" value="InterPro"/>
</dbReference>
<protein>
    <recommendedName>
        <fullName evidence="17">Cytochrome P450</fullName>
    </recommendedName>
</protein>
<dbReference type="InterPro" id="IPR036396">
    <property type="entry name" value="Cyt_P450_sf"/>
</dbReference>
<keyword evidence="7 13" id="KW-0479">Metal-binding</keyword>
<keyword evidence="10 13" id="KW-0408">Iron</keyword>
<dbReference type="EMBL" id="JANAWD010000138">
    <property type="protein sequence ID" value="KAJ3485898.1"/>
    <property type="molecule type" value="Genomic_DNA"/>
</dbReference>
<dbReference type="SUPFAM" id="SSF48264">
    <property type="entry name" value="Cytochrome P450"/>
    <property type="match status" value="1"/>
</dbReference>
<dbReference type="InterPro" id="IPR050364">
    <property type="entry name" value="Cytochrome_P450_fung"/>
</dbReference>
<dbReference type="PANTHER" id="PTHR46300:SF7">
    <property type="entry name" value="P450, PUTATIVE (EUROFUNG)-RELATED"/>
    <property type="match status" value="1"/>
</dbReference>
<evidence type="ECO:0000256" key="2">
    <source>
        <dbReference type="ARBA" id="ARBA00004167"/>
    </source>
</evidence>
<keyword evidence="6" id="KW-0812">Transmembrane</keyword>
<evidence type="ECO:0000256" key="5">
    <source>
        <dbReference type="ARBA" id="ARBA00022617"/>
    </source>
</evidence>
<evidence type="ECO:0000256" key="11">
    <source>
        <dbReference type="ARBA" id="ARBA00023033"/>
    </source>
</evidence>
<dbReference type="PRINTS" id="PR00463">
    <property type="entry name" value="EP450I"/>
</dbReference>
<evidence type="ECO:0000256" key="7">
    <source>
        <dbReference type="ARBA" id="ARBA00022723"/>
    </source>
</evidence>
<comment type="similarity">
    <text evidence="4 14">Belongs to the cytochrome P450 family.</text>
</comment>
<dbReference type="PROSITE" id="PS00086">
    <property type="entry name" value="CYTOCHROME_P450"/>
    <property type="match status" value="1"/>
</dbReference>
<dbReference type="AlphaFoldDB" id="A0AAD5YFI5"/>
<comment type="subcellular location">
    <subcellularLocation>
        <location evidence="2">Membrane</location>
        <topology evidence="2">Single-pass membrane protein</topology>
    </subcellularLocation>
</comment>
<dbReference type="GO" id="GO:0016020">
    <property type="term" value="C:membrane"/>
    <property type="evidence" value="ECO:0007669"/>
    <property type="project" value="UniProtKB-SubCell"/>
</dbReference>
<keyword evidence="16" id="KW-1185">Reference proteome</keyword>
<evidence type="ECO:0000256" key="13">
    <source>
        <dbReference type="PIRSR" id="PIRSR602401-1"/>
    </source>
</evidence>
<evidence type="ECO:0000256" key="1">
    <source>
        <dbReference type="ARBA" id="ARBA00001971"/>
    </source>
</evidence>
<dbReference type="InterPro" id="IPR001128">
    <property type="entry name" value="Cyt_P450"/>
</dbReference>
<comment type="pathway">
    <text evidence="3">Secondary metabolite biosynthesis.</text>
</comment>
<keyword evidence="9 14" id="KW-0560">Oxidoreductase</keyword>
<evidence type="ECO:0000256" key="12">
    <source>
        <dbReference type="ARBA" id="ARBA00023136"/>
    </source>
</evidence>
<dbReference type="PANTHER" id="PTHR46300">
    <property type="entry name" value="P450, PUTATIVE (EUROFUNG)-RELATED-RELATED"/>
    <property type="match status" value="1"/>
</dbReference>
<dbReference type="Pfam" id="PF00067">
    <property type="entry name" value="p450"/>
    <property type="match status" value="2"/>
</dbReference>
<evidence type="ECO:0000313" key="16">
    <source>
        <dbReference type="Proteomes" id="UP001212997"/>
    </source>
</evidence>
<sequence>MVPIIFTGVFVAVLIALWIRSRKPRLPYPPSPPAHPILGHLKTLPREYDEDAYRTMADKYGGIMHFNILGKSIVILNSEKVANDLLDKRSAIYSDRPPLPFHQMTGLANTLTFLPYGNEFSKTRKMIQEQLTRKKCTLFEDVQLTQRNVLLQNLWTSPADFASHAKQFSSAVVLEMTYGHKIVPGDRFLKNAEVLDKMIADAGGAGLVILDFFPILRHLPAWFPGAWFTQFAQRIRPLVEELKEYGVAVVENNVSSGKAQVSFSSLHLEELDSEKRKSKEELERLKWAAFTLWTGKALYRYVLGPLVEIAFFLLPAGSETTWSAIEAFFLAMVLHPDVQRKAQKELDTVLGHGELPGFEDRDNLPYLNCVVQEVLRWTPVIPLGKLSFLLIHVISSDVITGLLNKVFHIALCKMTSMKGCSFRKAQWHMLTREDVYHKPFTFLPERFLSKPDGFGEPLPSVVFGFGRRICPGRWLAQSEMWIAIASILSVFDIKPIQNNQGEDVLPPPEFHVSLTSHPKPFQCRVLPRSDKAKTVLRQL</sequence>
<evidence type="ECO:0000256" key="6">
    <source>
        <dbReference type="ARBA" id="ARBA00022692"/>
    </source>
</evidence>
<dbReference type="InterPro" id="IPR002401">
    <property type="entry name" value="Cyt_P450_E_grp-I"/>
</dbReference>
<evidence type="ECO:0000256" key="10">
    <source>
        <dbReference type="ARBA" id="ARBA00023004"/>
    </source>
</evidence>
<organism evidence="15 16">
    <name type="scientific">Meripilus lineatus</name>
    <dbReference type="NCBI Taxonomy" id="2056292"/>
    <lineage>
        <taxon>Eukaryota</taxon>
        <taxon>Fungi</taxon>
        <taxon>Dikarya</taxon>
        <taxon>Basidiomycota</taxon>
        <taxon>Agaricomycotina</taxon>
        <taxon>Agaricomycetes</taxon>
        <taxon>Polyporales</taxon>
        <taxon>Meripilaceae</taxon>
        <taxon>Meripilus</taxon>
    </lineage>
</organism>
<evidence type="ECO:0000313" key="15">
    <source>
        <dbReference type="EMBL" id="KAJ3485898.1"/>
    </source>
</evidence>
<comment type="cofactor">
    <cofactor evidence="1 13">
        <name>heme</name>
        <dbReference type="ChEBI" id="CHEBI:30413"/>
    </cofactor>
</comment>
<dbReference type="PRINTS" id="PR00385">
    <property type="entry name" value="P450"/>
</dbReference>
<accession>A0AAD5YFI5</accession>
<evidence type="ECO:0000256" key="14">
    <source>
        <dbReference type="RuleBase" id="RU000461"/>
    </source>
</evidence>
<keyword evidence="5 13" id="KW-0349">Heme</keyword>
<name>A0AAD5YFI5_9APHY</name>
<dbReference type="GO" id="GO:0005506">
    <property type="term" value="F:iron ion binding"/>
    <property type="evidence" value="ECO:0007669"/>
    <property type="project" value="InterPro"/>
</dbReference>
<proteinExistence type="inferred from homology"/>
<dbReference type="Proteomes" id="UP001212997">
    <property type="component" value="Unassembled WGS sequence"/>
</dbReference>
<dbReference type="Gene3D" id="1.10.630.10">
    <property type="entry name" value="Cytochrome P450"/>
    <property type="match status" value="1"/>
</dbReference>
<dbReference type="InterPro" id="IPR017972">
    <property type="entry name" value="Cyt_P450_CS"/>
</dbReference>
<dbReference type="CDD" id="cd11065">
    <property type="entry name" value="CYP64-like"/>
    <property type="match status" value="1"/>
</dbReference>
<gene>
    <name evidence="15" type="ORF">NLI96_g4619</name>
</gene>
<evidence type="ECO:0000256" key="8">
    <source>
        <dbReference type="ARBA" id="ARBA00022989"/>
    </source>
</evidence>
<evidence type="ECO:0008006" key="17">
    <source>
        <dbReference type="Google" id="ProtNLM"/>
    </source>
</evidence>
<comment type="caution">
    <text evidence="15">The sequence shown here is derived from an EMBL/GenBank/DDBJ whole genome shotgun (WGS) entry which is preliminary data.</text>
</comment>
<keyword evidence="11 14" id="KW-0503">Monooxygenase</keyword>
<dbReference type="GO" id="GO:0020037">
    <property type="term" value="F:heme binding"/>
    <property type="evidence" value="ECO:0007669"/>
    <property type="project" value="InterPro"/>
</dbReference>
<keyword evidence="8" id="KW-1133">Transmembrane helix</keyword>
<reference evidence="15" key="1">
    <citation type="submission" date="2022-07" db="EMBL/GenBank/DDBJ databases">
        <title>Genome Sequence of Physisporinus lineatus.</title>
        <authorList>
            <person name="Buettner E."/>
        </authorList>
    </citation>
    <scope>NUCLEOTIDE SEQUENCE</scope>
    <source>
        <strain evidence="15">VT162</strain>
    </source>
</reference>
<evidence type="ECO:0000256" key="3">
    <source>
        <dbReference type="ARBA" id="ARBA00005179"/>
    </source>
</evidence>
<evidence type="ECO:0000256" key="4">
    <source>
        <dbReference type="ARBA" id="ARBA00010617"/>
    </source>
</evidence>
<evidence type="ECO:0000256" key="9">
    <source>
        <dbReference type="ARBA" id="ARBA00023002"/>
    </source>
</evidence>
<dbReference type="GO" id="GO:0004497">
    <property type="term" value="F:monooxygenase activity"/>
    <property type="evidence" value="ECO:0007669"/>
    <property type="project" value="UniProtKB-KW"/>
</dbReference>